<dbReference type="Proteomes" id="UP001432074">
    <property type="component" value="Chromosome"/>
</dbReference>
<reference evidence="2" key="1">
    <citation type="submission" date="2024-01" db="EMBL/GenBank/DDBJ databases">
        <title>Complete genome sequence of Mycoplasma arginini type strain G 230.</title>
        <authorList>
            <person name="Spergser J."/>
        </authorList>
    </citation>
    <scope>NUCLEOTIDE SEQUENCE</scope>
    <source>
        <strain evidence="2">NCTC 10129</strain>
    </source>
</reference>
<dbReference type="NCBIfam" id="NF045848">
    <property type="entry name" value="MMCAP2_0566_fam"/>
    <property type="match status" value="1"/>
</dbReference>
<feature type="transmembrane region" description="Helical" evidence="1">
    <location>
        <begin position="104"/>
        <end position="127"/>
    </location>
</feature>
<keyword evidence="1" id="KW-0812">Transmembrane</keyword>
<dbReference type="EMBL" id="CP143577">
    <property type="protein sequence ID" value="WVN22261.1"/>
    <property type="molecule type" value="Genomic_DNA"/>
</dbReference>
<sequence>MLFNWLFYAFFSAAYYPFVALPLTIIKGVVSVFRMIGVGLPQYLLFGIQPGDSFENVKLPLLFGRLAIISVFVFAILFVISAIRVSFQKGDQPNPIRVAMKNSILATLWLLGLPLFLFLFSLFSGIIMDLLLDHSNLGISKQIFMSIRQPDSIISIEKWGNFADNGFAIPSDEYANFYWGEGIKVIFFGAAISFATLIPLMLGILTLVQKIFQQFFLFIISPFIASAAIADDGKRMKQFQDMYAAKTFAILGLLISLQLFSAFVNRSIGWVNSISGLSFISRFIILFAVIVGGAISMGSITTEITAFVGESASVRETIGETKGLIKASMALGGAGWALGKAGAKLGGGSARLLTKKSPIAQNWFNYRDKQKMFKKEFKAGKITRSDLVNKNFEAWKKYKADKVNIKQLKWNKKNEGLIYQQYQDALANNQITEADIPEVYRSENKELLDLSNRQLYKKEKKLLKDLNKNYNKKFESQLTETEITKRAEINKKISNINYLADRHIKPGSKWNKKIKKIDWKYNKPLNSEVNEAYKKIINKNKKD</sequence>
<organism evidence="2 3">
    <name type="scientific">Mycoplasmopsis arginini</name>
    <name type="common">Mycoplasma arginini</name>
    <dbReference type="NCBI Taxonomy" id="2094"/>
    <lineage>
        <taxon>Bacteria</taxon>
        <taxon>Bacillati</taxon>
        <taxon>Mycoplasmatota</taxon>
        <taxon>Mycoplasmoidales</taxon>
        <taxon>Metamycoplasmataceae</taxon>
        <taxon>Mycoplasmopsis</taxon>
    </lineage>
</organism>
<feature type="transmembrane region" description="Helical" evidence="1">
    <location>
        <begin position="62"/>
        <end position="83"/>
    </location>
</feature>
<gene>
    <name evidence="2" type="ORF">V2E25_01560</name>
</gene>
<dbReference type="RefSeq" id="WP_129694588.1">
    <property type="nucleotide sequence ID" value="NZ_CP143577.1"/>
</dbReference>
<feature type="transmembrane region" description="Helical" evidence="1">
    <location>
        <begin position="6"/>
        <end position="25"/>
    </location>
</feature>
<evidence type="ECO:0000256" key="1">
    <source>
        <dbReference type="SAM" id="Phobius"/>
    </source>
</evidence>
<feature type="transmembrane region" description="Helical" evidence="1">
    <location>
        <begin position="215"/>
        <end position="231"/>
    </location>
</feature>
<keyword evidence="3" id="KW-1185">Reference proteome</keyword>
<protein>
    <submittedName>
        <fullName evidence="2">Uncharacterized protein</fullName>
    </submittedName>
</protein>
<evidence type="ECO:0000313" key="3">
    <source>
        <dbReference type="Proteomes" id="UP001432074"/>
    </source>
</evidence>
<feature type="transmembrane region" description="Helical" evidence="1">
    <location>
        <begin position="185"/>
        <end position="208"/>
    </location>
</feature>
<evidence type="ECO:0000313" key="2">
    <source>
        <dbReference type="EMBL" id="WVN22261.1"/>
    </source>
</evidence>
<dbReference type="NCBIfam" id="NF045889">
    <property type="entry name" value="ICE_Mbov_0396_TM"/>
    <property type="match status" value="1"/>
</dbReference>
<name>A0ABZ2AJG6_MYCAR</name>
<keyword evidence="1" id="KW-1133">Transmembrane helix</keyword>
<feature type="transmembrane region" description="Helical" evidence="1">
    <location>
        <begin position="243"/>
        <end position="264"/>
    </location>
</feature>
<feature type="transmembrane region" description="Helical" evidence="1">
    <location>
        <begin position="276"/>
        <end position="297"/>
    </location>
</feature>
<keyword evidence="1" id="KW-0472">Membrane</keyword>
<proteinExistence type="predicted"/>
<accession>A0ABZ2AJG6</accession>